<dbReference type="AlphaFoldDB" id="A0A1D8A375"/>
<name>A0A1D8A375_9SPHN</name>
<proteinExistence type="predicted"/>
<dbReference type="SUPFAM" id="SSF55620">
    <property type="entry name" value="Tetrahydrobiopterin biosynthesis enzymes-like"/>
    <property type="match status" value="1"/>
</dbReference>
<dbReference type="KEGG" id="nre:BES08_06975"/>
<protein>
    <recommendedName>
        <fullName evidence="3">6-carboxy-5,6,7,8-tetrahydropterin synthase</fullName>
    </recommendedName>
</protein>
<sequence length="103" mass="11671">MLTYAEAQFCGIHKAPYSAFTHGHDFWVRVTWKDAGDFRLWRDTLDDEIAGLDHADLNELLGDKATNEGVAAYLGAILGAVTVEVWRFDRGRRFGAIWQRDGQ</sequence>
<dbReference type="Proteomes" id="UP000094626">
    <property type="component" value="Chromosome"/>
</dbReference>
<gene>
    <name evidence="1" type="ORF">BES08_06975</name>
</gene>
<accession>A0A1D8A375</accession>
<keyword evidence="2" id="KW-1185">Reference proteome</keyword>
<dbReference type="EMBL" id="CP017075">
    <property type="protein sequence ID" value="AOR76512.1"/>
    <property type="molecule type" value="Genomic_DNA"/>
</dbReference>
<evidence type="ECO:0008006" key="3">
    <source>
        <dbReference type="Google" id="ProtNLM"/>
    </source>
</evidence>
<organism evidence="1 2">
    <name type="scientific">Novosphingobium resinovorum</name>
    <dbReference type="NCBI Taxonomy" id="158500"/>
    <lineage>
        <taxon>Bacteria</taxon>
        <taxon>Pseudomonadati</taxon>
        <taxon>Pseudomonadota</taxon>
        <taxon>Alphaproteobacteria</taxon>
        <taxon>Sphingomonadales</taxon>
        <taxon>Sphingomonadaceae</taxon>
        <taxon>Novosphingobium</taxon>
    </lineage>
</organism>
<evidence type="ECO:0000313" key="2">
    <source>
        <dbReference type="Proteomes" id="UP000094626"/>
    </source>
</evidence>
<reference evidence="2" key="1">
    <citation type="journal article" date="2017" name="J. Biotechnol.">
        <title>Complete genome sequence of Novosphingobium resinovorum SA1, a versatile xenobiotic-degrading bacterium capable of utilizing sulfanilic acid.</title>
        <authorList>
            <person name="Hegedus B."/>
            <person name="Kos P.B."/>
            <person name="Balint B."/>
            <person name="Maroti G."/>
            <person name="Gan H.M."/>
            <person name="Perei K."/>
            <person name="Rakhely G."/>
        </authorList>
    </citation>
    <scope>NUCLEOTIDE SEQUENCE [LARGE SCALE GENOMIC DNA]</scope>
    <source>
        <strain evidence="2">SA1</strain>
    </source>
</reference>
<dbReference type="OrthoDB" id="9804698at2"/>
<dbReference type="RefSeq" id="WP_069707923.1">
    <property type="nucleotide sequence ID" value="NZ_CP017075.1"/>
</dbReference>
<evidence type="ECO:0000313" key="1">
    <source>
        <dbReference type="EMBL" id="AOR76512.1"/>
    </source>
</evidence>